<sequence>MERATFFLLAYGSGGPGSAKPQDCGKRKHARRSHRPSAPPTKTTGPVPQLWCRLLARFLLKGPFHPPCACVDRHDISPYFFLFVVIVCSVLHATDSPHTHI</sequence>
<dbReference type="RefSeq" id="YP_009120400.1">
    <property type="nucleotide sequence ID" value="NC_026440.1"/>
</dbReference>
<reference evidence="2 3" key="1">
    <citation type="journal article" date="2015" name="Parasitol. Res.">
        <title>Viruses in close associations with free-living amoebae.</title>
        <authorList>
            <person name="Scheid P."/>
        </authorList>
    </citation>
    <scope>NUCLEOTIDE SEQUENCE [LARGE SCALE GENOMIC DNA]</scope>
    <source>
        <strain evidence="2">KlaHel</strain>
    </source>
</reference>
<evidence type="ECO:0000256" key="1">
    <source>
        <dbReference type="SAM" id="MobiDB-lite"/>
    </source>
</evidence>
<feature type="region of interest" description="Disordered" evidence="1">
    <location>
        <begin position="12"/>
        <end position="45"/>
    </location>
</feature>
<name>A0A0B5J8E7_9VIRU</name>
<dbReference type="KEGG" id="vg:23463082"/>
<dbReference type="Proteomes" id="UP000202511">
    <property type="component" value="Segment"/>
</dbReference>
<evidence type="ECO:0000313" key="3">
    <source>
        <dbReference type="Proteomes" id="UP000202511"/>
    </source>
</evidence>
<evidence type="ECO:0000313" key="2">
    <source>
        <dbReference type="EMBL" id="AJF98165.1"/>
    </source>
</evidence>
<dbReference type="EMBL" id="KP136319">
    <property type="protein sequence ID" value="AJF98165.1"/>
    <property type="molecule type" value="Genomic_DNA"/>
</dbReference>
<feature type="compositionally biased region" description="Basic residues" evidence="1">
    <location>
        <begin position="26"/>
        <end position="35"/>
    </location>
</feature>
<dbReference type="GeneID" id="23463082"/>
<protein>
    <submittedName>
        <fullName evidence="2">Uncharacterized protein</fullName>
    </submittedName>
</protein>
<accession>A0A0B5J8E7</accession>
<organism evidence="2 3">
    <name type="scientific">Pandoravirus inopinatum</name>
    <dbReference type="NCBI Taxonomy" id="1605721"/>
    <lineage>
        <taxon>Viruses</taxon>
        <taxon>Pandoravirus</taxon>
    </lineage>
</organism>
<proteinExistence type="predicted"/>